<protein>
    <recommendedName>
        <fullName evidence="8">Ubiquitin carboxyl-terminal hydrolase 36</fullName>
        <ecNumber evidence="3">3.4.19.12</ecNumber>
    </recommendedName>
    <alternativeName>
        <fullName evidence="11">Deubiquitinating enzyme 36</fullName>
    </alternativeName>
    <alternativeName>
        <fullName evidence="10">Protein scrawny</fullName>
    </alternativeName>
    <alternativeName>
        <fullName evidence="9">Ubiquitin thioesterase 36</fullName>
    </alternativeName>
    <alternativeName>
        <fullName evidence="12">Ubiquitin-specific-processing protease 36</fullName>
    </alternativeName>
</protein>
<comment type="catalytic activity">
    <reaction evidence="1">
        <text>Thiol-dependent hydrolysis of ester, thioester, amide, peptide and isopeptide bonds formed by the C-terminal Gly of ubiquitin (a 76-residue protein attached to proteins as an intracellular targeting signal).</text>
        <dbReference type="EC" id="3.4.19.12"/>
    </reaction>
</comment>
<dbReference type="Pfam" id="PF00443">
    <property type="entry name" value="UCH"/>
    <property type="match status" value="1"/>
</dbReference>
<dbReference type="PANTHER" id="PTHR24006:SF758">
    <property type="entry name" value="UBIQUITIN CARBOXYL-TERMINAL HYDROLASE 36"/>
    <property type="match status" value="1"/>
</dbReference>
<proteinExistence type="inferred from homology"/>
<dbReference type="InterPro" id="IPR028889">
    <property type="entry name" value="USP"/>
</dbReference>
<evidence type="ECO:0000256" key="4">
    <source>
        <dbReference type="ARBA" id="ARBA00022670"/>
    </source>
</evidence>
<dbReference type="InterPro" id="IPR018200">
    <property type="entry name" value="USP_CS"/>
</dbReference>
<dbReference type="GO" id="GO:0006508">
    <property type="term" value="P:proteolysis"/>
    <property type="evidence" value="ECO:0007669"/>
    <property type="project" value="UniProtKB-KW"/>
</dbReference>
<dbReference type="GO" id="GO:0005829">
    <property type="term" value="C:cytosol"/>
    <property type="evidence" value="ECO:0007669"/>
    <property type="project" value="TreeGrafter"/>
</dbReference>
<reference evidence="15 16" key="1">
    <citation type="submission" date="2019-07" db="EMBL/GenBank/DDBJ databases">
        <authorList>
            <person name="Jastrzebski P J."/>
            <person name="Paukszto L."/>
            <person name="Jastrzebski P J."/>
        </authorList>
    </citation>
    <scope>NUCLEOTIDE SEQUENCE [LARGE SCALE GENOMIC DNA]</scope>
    <source>
        <strain evidence="15 16">WMS-il1</strain>
    </source>
</reference>
<dbReference type="PROSITE" id="PS00973">
    <property type="entry name" value="USP_2"/>
    <property type="match status" value="1"/>
</dbReference>
<feature type="domain" description="USP" evidence="14">
    <location>
        <begin position="117"/>
        <end position="415"/>
    </location>
</feature>
<evidence type="ECO:0000256" key="8">
    <source>
        <dbReference type="ARBA" id="ARBA00039432"/>
    </source>
</evidence>
<dbReference type="InterPro" id="IPR050164">
    <property type="entry name" value="Peptidase_C19"/>
</dbReference>
<feature type="compositionally biased region" description="Basic residues" evidence="13">
    <location>
        <begin position="550"/>
        <end position="572"/>
    </location>
</feature>
<evidence type="ECO:0000256" key="5">
    <source>
        <dbReference type="ARBA" id="ARBA00022786"/>
    </source>
</evidence>
<keyword evidence="6" id="KW-0378">Hydrolase</keyword>
<evidence type="ECO:0000256" key="7">
    <source>
        <dbReference type="ARBA" id="ARBA00022807"/>
    </source>
</evidence>
<dbReference type="Proteomes" id="UP000321570">
    <property type="component" value="Unassembled WGS sequence"/>
</dbReference>
<keyword evidence="16" id="KW-1185">Reference proteome</keyword>
<evidence type="ECO:0000256" key="10">
    <source>
        <dbReference type="ARBA" id="ARBA00042154"/>
    </source>
</evidence>
<dbReference type="AlphaFoldDB" id="A0A564YYZ8"/>
<dbReference type="PROSITE" id="PS50235">
    <property type="entry name" value="USP_3"/>
    <property type="match status" value="1"/>
</dbReference>
<dbReference type="EC" id="3.4.19.12" evidence="3"/>
<dbReference type="SUPFAM" id="SSF54001">
    <property type="entry name" value="Cysteine proteinases"/>
    <property type="match status" value="1"/>
</dbReference>
<dbReference type="GO" id="GO:0016579">
    <property type="term" value="P:protein deubiquitination"/>
    <property type="evidence" value="ECO:0007669"/>
    <property type="project" value="InterPro"/>
</dbReference>
<dbReference type="EMBL" id="CABIJS010000499">
    <property type="protein sequence ID" value="VUZ52445.1"/>
    <property type="molecule type" value="Genomic_DNA"/>
</dbReference>
<dbReference type="PANTHER" id="PTHR24006">
    <property type="entry name" value="UBIQUITIN CARBOXYL-TERMINAL HYDROLASE"/>
    <property type="match status" value="1"/>
</dbReference>
<sequence length="572" mass="64853">MSTTCSVASFKQTSNHSNLTNNTNGFCTNLNQTVAASLSDRPRLTQAPKSMAMLGKAVPFIFSRTVPLEESIKEKFRNLHNATILSDTSVSQGDRSCDRDFLEYCTRGDLSVPIVPMGLTNFNNQCYQNSTLQSLLVTGPLLYFIMEKHKPSECPLANKCEFCSLCGIYRLVKMHCKDNAINSFRTITPSYFRCHLGKFGSFSHDQQEDAQEYLNGVLTSFVKCLDTTTGGNTNALNIIQKMFYGSLLYLYTCTSCRNVTLREEMFCNLPLTIGNYYSLQHILGAQRGVNMIEDYSCPACKRRVTAEHRELVLKAPPILTLHLLRFVGDSKNNSYIRFPLTFDFRPYMASRNGKSLNYQLYAMIIHEGAETAFGHYVACTNRRGVWYEISDAIVTHIDVQQVLAKKPYILFYKLVNPEDTLCFPENTENIKKQVLAAAAKSNSSSPQISNNSFSQKFIFPWRSPSHAPSVINSSNSAAQFPSVTPQPAASKLNPNMPLLRQSAPTLPCVGSSLKRSHSDSISVVPRKTQKFDLYDSGRRYQRSWSEKRFRDKRKHHGHHHRHSHKHKEKRRH</sequence>
<dbReference type="InterPro" id="IPR001394">
    <property type="entry name" value="Peptidase_C19_UCH"/>
</dbReference>
<gene>
    <name evidence="15" type="ORF">WMSIL1_LOCUS10951</name>
</gene>
<evidence type="ECO:0000313" key="16">
    <source>
        <dbReference type="Proteomes" id="UP000321570"/>
    </source>
</evidence>
<evidence type="ECO:0000256" key="6">
    <source>
        <dbReference type="ARBA" id="ARBA00022801"/>
    </source>
</evidence>
<accession>A0A564YYZ8</accession>
<dbReference type="Gene3D" id="3.90.70.10">
    <property type="entry name" value="Cysteine proteinases"/>
    <property type="match status" value="1"/>
</dbReference>
<evidence type="ECO:0000256" key="13">
    <source>
        <dbReference type="SAM" id="MobiDB-lite"/>
    </source>
</evidence>
<keyword evidence="7" id="KW-0788">Thiol protease</keyword>
<evidence type="ECO:0000256" key="12">
    <source>
        <dbReference type="ARBA" id="ARBA00043009"/>
    </source>
</evidence>
<evidence type="ECO:0000256" key="11">
    <source>
        <dbReference type="ARBA" id="ARBA00042420"/>
    </source>
</evidence>
<dbReference type="GO" id="GO:0004843">
    <property type="term" value="F:cysteine-type deubiquitinase activity"/>
    <property type="evidence" value="ECO:0007669"/>
    <property type="project" value="UniProtKB-EC"/>
</dbReference>
<evidence type="ECO:0000259" key="14">
    <source>
        <dbReference type="PROSITE" id="PS50235"/>
    </source>
</evidence>
<comment type="similarity">
    <text evidence="2">Belongs to the peptidase C19 family.</text>
</comment>
<evidence type="ECO:0000256" key="3">
    <source>
        <dbReference type="ARBA" id="ARBA00012759"/>
    </source>
</evidence>
<name>A0A564YYZ8_HYMDI</name>
<keyword evidence="4" id="KW-0645">Protease</keyword>
<feature type="region of interest" description="Disordered" evidence="13">
    <location>
        <begin position="542"/>
        <end position="572"/>
    </location>
</feature>
<keyword evidence="5" id="KW-0833">Ubl conjugation pathway</keyword>
<evidence type="ECO:0000256" key="9">
    <source>
        <dbReference type="ARBA" id="ARBA00041300"/>
    </source>
</evidence>
<evidence type="ECO:0000313" key="15">
    <source>
        <dbReference type="EMBL" id="VUZ52445.1"/>
    </source>
</evidence>
<evidence type="ECO:0000256" key="1">
    <source>
        <dbReference type="ARBA" id="ARBA00000707"/>
    </source>
</evidence>
<dbReference type="GO" id="GO:0005634">
    <property type="term" value="C:nucleus"/>
    <property type="evidence" value="ECO:0007669"/>
    <property type="project" value="TreeGrafter"/>
</dbReference>
<organism evidence="15 16">
    <name type="scientific">Hymenolepis diminuta</name>
    <name type="common">Rat tapeworm</name>
    <dbReference type="NCBI Taxonomy" id="6216"/>
    <lineage>
        <taxon>Eukaryota</taxon>
        <taxon>Metazoa</taxon>
        <taxon>Spiralia</taxon>
        <taxon>Lophotrochozoa</taxon>
        <taxon>Platyhelminthes</taxon>
        <taxon>Cestoda</taxon>
        <taxon>Eucestoda</taxon>
        <taxon>Cyclophyllidea</taxon>
        <taxon>Hymenolepididae</taxon>
        <taxon>Hymenolepis</taxon>
    </lineage>
</organism>
<evidence type="ECO:0000256" key="2">
    <source>
        <dbReference type="ARBA" id="ARBA00009085"/>
    </source>
</evidence>
<dbReference type="InterPro" id="IPR038765">
    <property type="entry name" value="Papain-like_cys_pep_sf"/>
</dbReference>